<protein>
    <submittedName>
        <fullName evidence="1">Ester cyclase</fullName>
    </submittedName>
</protein>
<comment type="caution">
    <text evidence="1">The sequence shown here is derived from an EMBL/GenBank/DDBJ whole genome shotgun (WGS) entry which is preliminary data.</text>
</comment>
<accession>A0AAE3SN41</accession>
<dbReference type="AlphaFoldDB" id="A0AAE3SN41"/>
<evidence type="ECO:0000313" key="1">
    <source>
        <dbReference type="EMBL" id="MCX2718022.1"/>
    </source>
</evidence>
<proteinExistence type="predicted"/>
<dbReference type="PROSITE" id="PS51257">
    <property type="entry name" value="PROKAR_LIPOPROTEIN"/>
    <property type="match status" value="1"/>
</dbReference>
<dbReference type="RefSeq" id="WP_266009969.1">
    <property type="nucleotide sequence ID" value="NZ_JAPFQP010000001.1"/>
</dbReference>
<dbReference type="Proteomes" id="UP001207116">
    <property type="component" value="Unassembled WGS sequence"/>
</dbReference>
<dbReference type="GO" id="GO:0030638">
    <property type="term" value="P:polyketide metabolic process"/>
    <property type="evidence" value="ECO:0007669"/>
    <property type="project" value="InterPro"/>
</dbReference>
<keyword evidence="2" id="KW-1185">Reference proteome</keyword>
<evidence type="ECO:0000313" key="2">
    <source>
        <dbReference type="Proteomes" id="UP001207116"/>
    </source>
</evidence>
<sequence length="174" mass="19546">MKKILSILTILVFTLLSCQDNKSKEIPAEQKAQAEIAENNIALVKKLLQEGDNNNVDFLDEICSPEYAYYFPSNGEALSKDQHKEFWKAVNTAFPDLKHNIQDINAVDNMVIVRATVSGTHSGDFTGLPPTGNTVEIGQIFICRFENSKLVELREEADLLGLYQKLGMELRVKE</sequence>
<dbReference type="SUPFAM" id="SSF54427">
    <property type="entry name" value="NTF2-like"/>
    <property type="match status" value="1"/>
</dbReference>
<dbReference type="Gene3D" id="3.10.450.50">
    <property type="match status" value="1"/>
</dbReference>
<reference evidence="1" key="1">
    <citation type="submission" date="2022-11" db="EMBL/GenBank/DDBJ databases">
        <title>The characterization of three novel Bacteroidetes species and genomic analysis of their roles in tidal elemental geochemical cycles.</title>
        <authorList>
            <person name="Ma K.-J."/>
        </authorList>
    </citation>
    <scope>NUCLEOTIDE SEQUENCE</scope>
    <source>
        <strain evidence="1">M415</strain>
    </source>
</reference>
<dbReference type="InterPro" id="IPR032710">
    <property type="entry name" value="NTF2-like_dom_sf"/>
</dbReference>
<dbReference type="Pfam" id="PF07366">
    <property type="entry name" value="SnoaL"/>
    <property type="match status" value="1"/>
</dbReference>
<organism evidence="1 2">
    <name type="scientific">Lentiprolixibacter aurantiacus</name>
    <dbReference type="NCBI Taxonomy" id="2993939"/>
    <lineage>
        <taxon>Bacteria</taxon>
        <taxon>Pseudomonadati</taxon>
        <taxon>Bacteroidota</taxon>
        <taxon>Flavobacteriia</taxon>
        <taxon>Flavobacteriales</taxon>
        <taxon>Flavobacteriaceae</taxon>
        <taxon>Lentiprolixibacter</taxon>
    </lineage>
</organism>
<name>A0AAE3SN41_9FLAO</name>
<dbReference type="PANTHER" id="PTHR38436:SF1">
    <property type="entry name" value="ESTER CYCLASE"/>
    <property type="match status" value="1"/>
</dbReference>
<dbReference type="InterPro" id="IPR009959">
    <property type="entry name" value="Cyclase_SnoaL-like"/>
</dbReference>
<gene>
    <name evidence="1" type="ORF">OO016_00285</name>
</gene>
<dbReference type="EMBL" id="JAPFQP010000001">
    <property type="protein sequence ID" value="MCX2718022.1"/>
    <property type="molecule type" value="Genomic_DNA"/>
</dbReference>
<dbReference type="PANTHER" id="PTHR38436">
    <property type="entry name" value="POLYKETIDE CYCLASE SNOAL-LIKE DOMAIN"/>
    <property type="match status" value="1"/>
</dbReference>